<dbReference type="PIRSF" id="PIRSF015040">
    <property type="entry name" value="ATPase_SAG2001_prd"/>
    <property type="match status" value="1"/>
</dbReference>
<dbReference type="Proteomes" id="UP001164963">
    <property type="component" value="Chromosome"/>
</dbReference>
<gene>
    <name evidence="2" type="ORF">NEH16_17285</name>
</gene>
<evidence type="ECO:0000256" key="1">
    <source>
        <dbReference type="SAM" id="MobiDB-lite"/>
    </source>
</evidence>
<dbReference type="PANTHER" id="PTHR30121">
    <property type="entry name" value="UNCHARACTERIZED PROTEIN YJGR-RELATED"/>
    <property type="match status" value="1"/>
</dbReference>
<dbReference type="Pfam" id="PF12846">
    <property type="entry name" value="AAA_10"/>
    <property type="match status" value="1"/>
</dbReference>
<dbReference type="EMBL" id="CP098740">
    <property type="protein sequence ID" value="UZK55643.1"/>
    <property type="molecule type" value="Genomic_DNA"/>
</dbReference>
<dbReference type="SUPFAM" id="SSF52540">
    <property type="entry name" value="P-loop containing nucleoside triphosphate hydrolases"/>
    <property type="match status" value="1"/>
</dbReference>
<keyword evidence="3" id="KW-1185">Reference proteome</keyword>
<accession>A0ABY6PTV7</accession>
<dbReference type="RefSeq" id="WP_265543455.1">
    <property type="nucleotide sequence ID" value="NZ_CP098740.1"/>
</dbReference>
<reference evidence="2" key="1">
    <citation type="journal article" date="2022" name="Front. Microbiol.">
        <title>Mirubactin C rescues the lethal effect of cell wall biosynthesis mutations in Bacillus subtilis.</title>
        <authorList>
            <person name="Kepplinger B."/>
            <person name="Wen X."/>
            <person name="Tyler A.R."/>
            <person name="Kim B.Y."/>
            <person name="Brown J."/>
            <person name="Banks P."/>
            <person name="Dashti Y."/>
            <person name="Mackenzie E.S."/>
            <person name="Wills C."/>
            <person name="Kawai Y."/>
            <person name="Waldron K.J."/>
            <person name="Allenby N.E.E."/>
            <person name="Wu L.J."/>
            <person name="Hall M.J."/>
            <person name="Errington J."/>
        </authorList>
    </citation>
    <scope>NUCLEOTIDE SEQUENCE</scope>
    <source>
        <strain evidence="2">MDA8-470</strain>
    </source>
</reference>
<dbReference type="PANTHER" id="PTHR30121:SF6">
    <property type="entry name" value="SLR6007 PROTEIN"/>
    <property type="match status" value="1"/>
</dbReference>
<protein>
    <submittedName>
        <fullName evidence="2">ATP-binding protein</fullName>
    </submittedName>
</protein>
<evidence type="ECO:0000313" key="2">
    <source>
        <dbReference type="EMBL" id="UZK55643.1"/>
    </source>
</evidence>
<feature type="region of interest" description="Disordered" evidence="1">
    <location>
        <begin position="298"/>
        <end position="325"/>
    </location>
</feature>
<proteinExistence type="predicted"/>
<sequence length="877" mass="96173">MRLPVRHISGHLIWTTNATVWAVWRVDSDNYSHASKAAKHERLNALESLFKAIKGEALLLSLCPQVDAASVVTRMTAGIDLDASPEYVDLSLRVLDELEEMELSGRVDFLAVPMKHTDFKQGALAVLSSAHYEVMNTLGLPTTPVSRAEEERRIEQARHLAATWPTAIRLRPATEGEILWIYGHCARRGLAEPLLPEHDEPRSVVGRGRPVAAYSEVILDEGGRGDGIQERRGVPLNPFRHRYVKAATEFGDSYQSFSILAEMPDSFAFPGSEYLAALDDFGFPVDWAVRLHIEQGAKAEPKSRRQARELAHQRGEYDGETAGVPASLDKASTALNEYRSRLTSSSTEVEIRASVVTCVWGGTPEETEEKAAALINHFGGNDYTLVRPIGEQTSLFHSMLPGTPTPRVMNDYAQFLLAKDFAMSLPFCGQALGDDGGSLFGLQLNGGGARPVLVDFSLGPRMNASASAVFIGELGSGKSVAMKTAMYSILTTGRRVGRSRSRGRALAIDRTPQQEWARFARACPGETQVITVDEDASVSLDPLRVFKGPRAARYTESFLTPLLDIASMSTEGVTLADAIDATHKAPEPSMRLLLETLTERAQTPDTQDPDDHNVRAAASELARKLRSLAKKDLGRVIFDPTLPIVEITDADTIIFSAANIGLPKKTELEGHRLSSLEVEKKFGWRLMYLVAALCREIAFADPEEFVGVFLDECWWLTSSAEGTELLLEIINDGRKHGCGAFAGSHDPYDVGPANSEYGEKIRGLVSHRFLFRHRNRQLAARGLEFLGLDGTDPELLKLVTENLSPINVSDDERLLRSGECLYYDLKKRIGGMKVLIPADEHAAEAIHTTPGRATLDEPAEAIEAADAAMEAVEAQRI</sequence>
<dbReference type="InterPro" id="IPR027417">
    <property type="entry name" value="P-loop_NTPase"/>
</dbReference>
<organism evidence="2 3">
    <name type="scientific">Streptomyces drozdowiczii</name>
    <dbReference type="NCBI Taxonomy" id="202862"/>
    <lineage>
        <taxon>Bacteria</taxon>
        <taxon>Bacillati</taxon>
        <taxon>Actinomycetota</taxon>
        <taxon>Actinomycetes</taxon>
        <taxon>Kitasatosporales</taxon>
        <taxon>Streptomycetaceae</taxon>
        <taxon>Streptomyces</taxon>
    </lineage>
</organism>
<dbReference type="GO" id="GO:0005524">
    <property type="term" value="F:ATP binding"/>
    <property type="evidence" value="ECO:0007669"/>
    <property type="project" value="UniProtKB-KW"/>
</dbReference>
<dbReference type="InterPro" id="IPR016628">
    <property type="entry name" value="ATPase_SAG2001_prd"/>
</dbReference>
<keyword evidence="2" id="KW-0547">Nucleotide-binding</keyword>
<dbReference type="InterPro" id="IPR051162">
    <property type="entry name" value="T4SS_component"/>
</dbReference>
<name>A0ABY6PTV7_9ACTN</name>
<keyword evidence="2" id="KW-0067">ATP-binding</keyword>
<dbReference type="Gene3D" id="3.40.50.300">
    <property type="entry name" value="P-loop containing nucleotide triphosphate hydrolases"/>
    <property type="match status" value="2"/>
</dbReference>
<evidence type="ECO:0000313" key="3">
    <source>
        <dbReference type="Proteomes" id="UP001164963"/>
    </source>
</evidence>
<feature type="compositionally biased region" description="Basic and acidic residues" evidence="1">
    <location>
        <begin position="298"/>
        <end position="317"/>
    </location>
</feature>